<dbReference type="UniPathway" id="UPA00606"/>
<comment type="subunit">
    <text evidence="3">Homotrimer.</text>
</comment>
<proteinExistence type="inferred from homology"/>
<dbReference type="EMBL" id="CP036426">
    <property type="protein sequence ID" value="QDV37265.1"/>
    <property type="molecule type" value="Genomic_DNA"/>
</dbReference>
<feature type="binding site" evidence="9">
    <location>
        <position position="112"/>
    </location>
    <ligand>
        <name>phosphate</name>
        <dbReference type="ChEBI" id="CHEBI:43474"/>
    </ligand>
</feature>
<keyword evidence="7 8" id="KW-0808">Transferase</keyword>
<evidence type="ECO:0000256" key="9">
    <source>
        <dbReference type="PIRSR" id="PIRSR000477-2"/>
    </source>
</evidence>
<evidence type="ECO:0000256" key="8">
    <source>
        <dbReference type="PIRNR" id="PIRNR000477"/>
    </source>
</evidence>
<feature type="domain" description="Nucleoside phosphorylase" evidence="10">
    <location>
        <begin position="24"/>
        <end position="268"/>
    </location>
</feature>
<evidence type="ECO:0000256" key="7">
    <source>
        <dbReference type="ARBA" id="ARBA00022679"/>
    </source>
</evidence>
<accession>A0A518H8U4</accession>
<dbReference type="InterPro" id="IPR011270">
    <property type="entry name" value="Pur_Nuc_Pase_Ino/Guo-sp"/>
</dbReference>
<name>A0A518H8U4_9BACT</name>
<evidence type="ECO:0000256" key="4">
    <source>
        <dbReference type="ARBA" id="ARBA00011886"/>
    </source>
</evidence>
<dbReference type="InterPro" id="IPR035994">
    <property type="entry name" value="Nucleoside_phosphorylase_sf"/>
</dbReference>
<dbReference type="RefSeq" id="WP_145274814.1">
    <property type="nucleotide sequence ID" value="NZ_CP036426.1"/>
</dbReference>
<dbReference type="PANTHER" id="PTHR11904:SF9">
    <property type="entry name" value="PURINE NUCLEOSIDE PHOSPHORYLASE-RELATED"/>
    <property type="match status" value="1"/>
</dbReference>
<comment type="similarity">
    <text evidence="2 8">Belongs to the PNP/MTAP phosphorylase family.</text>
</comment>
<dbReference type="NCBIfam" id="TIGR01697">
    <property type="entry name" value="PNPH-PUNA-XAPA"/>
    <property type="match status" value="1"/>
</dbReference>
<sequence>MLYSKASAAAEAVARRAPGHIDVGAVLGSGLGGLADRLADPVVIPYEEIPHFPAPTVPGHAGRLRIGSIGGSRVAMFQGRFHHYEGHDLDAVTFPIRVLQRLGVPRLVLTAATGGIRDDLGPGSIVCLSDHLNLLGRSPLRGANDDRLGPRFPDLTEVYASRLRSIAVEEAARLGLPLPEGVYACLPGPTYETPAEIRMLRTLGADVVGMSTVPEAIVARHGGQEVLGLVVVSNWAAGISPVPLSHAEVLEASHAVGGRLADLVEAVLLRLASDSPPPRTEAP</sequence>
<feature type="binding site" evidence="9">
    <location>
        <position position="234"/>
    </location>
    <ligand>
        <name>a purine D-ribonucleoside</name>
        <dbReference type="ChEBI" id="CHEBI:142355"/>
    </ligand>
</feature>
<organism evidence="11 12">
    <name type="scientific">Tautonia plasticadhaerens</name>
    <dbReference type="NCBI Taxonomy" id="2527974"/>
    <lineage>
        <taxon>Bacteria</taxon>
        <taxon>Pseudomonadati</taxon>
        <taxon>Planctomycetota</taxon>
        <taxon>Planctomycetia</taxon>
        <taxon>Isosphaerales</taxon>
        <taxon>Isosphaeraceae</taxon>
        <taxon>Tautonia</taxon>
    </lineage>
</organism>
<feature type="binding site" evidence="9">
    <location>
        <position position="29"/>
    </location>
    <ligand>
        <name>phosphate</name>
        <dbReference type="ChEBI" id="CHEBI:43474"/>
    </ligand>
</feature>
<comment type="function">
    <text evidence="8">The purine nucleoside phosphorylases catalyze the phosphorolytic breakdown of the N-glycosidic bond in the beta-(deoxy)ribonucleoside molecules, with the formation of the corresponding free purine bases and pentose-1-phosphate.</text>
</comment>
<dbReference type="NCBIfam" id="TIGR01698">
    <property type="entry name" value="PUNP"/>
    <property type="match status" value="1"/>
</dbReference>
<dbReference type="SUPFAM" id="SSF53167">
    <property type="entry name" value="Purine and uridine phosphorylases"/>
    <property type="match status" value="1"/>
</dbReference>
<dbReference type="CDD" id="cd09009">
    <property type="entry name" value="PNP-EcPNPII_like"/>
    <property type="match status" value="1"/>
</dbReference>
<evidence type="ECO:0000313" key="12">
    <source>
        <dbReference type="Proteomes" id="UP000317835"/>
    </source>
</evidence>
<dbReference type="Pfam" id="PF01048">
    <property type="entry name" value="PNP_UDP_1"/>
    <property type="match status" value="1"/>
</dbReference>
<dbReference type="GO" id="GO:0004731">
    <property type="term" value="F:purine-nucleoside phosphorylase activity"/>
    <property type="evidence" value="ECO:0007669"/>
    <property type="project" value="UniProtKB-EC"/>
</dbReference>
<protein>
    <recommendedName>
        <fullName evidence="5 8">Purine nucleoside phosphorylase</fullName>
        <ecNumber evidence="4 8">2.4.2.1</ecNumber>
    </recommendedName>
    <alternativeName>
        <fullName evidence="8">Inosine-guanosine phosphorylase</fullName>
    </alternativeName>
</protein>
<feature type="binding site" evidence="9">
    <location>
        <position position="60"/>
    </location>
    <ligand>
        <name>phosphate</name>
        <dbReference type="ChEBI" id="CHEBI:43474"/>
    </ligand>
</feature>
<evidence type="ECO:0000313" key="11">
    <source>
        <dbReference type="EMBL" id="QDV37265.1"/>
    </source>
</evidence>
<dbReference type="GO" id="GO:0009116">
    <property type="term" value="P:nucleoside metabolic process"/>
    <property type="evidence" value="ECO:0007669"/>
    <property type="project" value="InterPro"/>
</dbReference>
<dbReference type="NCBIfam" id="NF006054">
    <property type="entry name" value="PRK08202.1"/>
    <property type="match status" value="1"/>
</dbReference>
<gene>
    <name evidence="11" type="primary">punA_2</name>
    <name evidence="11" type="ORF">ElP_52000</name>
</gene>
<dbReference type="PIRSF" id="PIRSF000477">
    <property type="entry name" value="PurNPase"/>
    <property type="match status" value="1"/>
</dbReference>
<evidence type="ECO:0000256" key="3">
    <source>
        <dbReference type="ARBA" id="ARBA00011233"/>
    </source>
</evidence>
<keyword evidence="6 8" id="KW-0328">Glycosyltransferase</keyword>
<dbReference type="KEGG" id="tpla:ElP_52000"/>
<dbReference type="Proteomes" id="UP000317835">
    <property type="component" value="Chromosome"/>
</dbReference>
<dbReference type="PANTHER" id="PTHR11904">
    <property type="entry name" value="METHYLTHIOADENOSINE/PURINE NUCLEOSIDE PHOSPHORYLASE"/>
    <property type="match status" value="1"/>
</dbReference>
<dbReference type="GO" id="GO:0005737">
    <property type="term" value="C:cytoplasm"/>
    <property type="evidence" value="ECO:0007669"/>
    <property type="project" value="TreeGrafter"/>
</dbReference>
<reference evidence="11 12" key="1">
    <citation type="submission" date="2019-02" db="EMBL/GenBank/DDBJ databases">
        <title>Deep-cultivation of Planctomycetes and their phenomic and genomic characterization uncovers novel biology.</title>
        <authorList>
            <person name="Wiegand S."/>
            <person name="Jogler M."/>
            <person name="Boedeker C."/>
            <person name="Pinto D."/>
            <person name="Vollmers J."/>
            <person name="Rivas-Marin E."/>
            <person name="Kohn T."/>
            <person name="Peeters S.H."/>
            <person name="Heuer A."/>
            <person name="Rast P."/>
            <person name="Oberbeckmann S."/>
            <person name="Bunk B."/>
            <person name="Jeske O."/>
            <person name="Meyerdierks A."/>
            <person name="Storesund J.E."/>
            <person name="Kallscheuer N."/>
            <person name="Luecker S."/>
            <person name="Lage O.M."/>
            <person name="Pohl T."/>
            <person name="Merkel B.J."/>
            <person name="Hornburger P."/>
            <person name="Mueller R.-W."/>
            <person name="Bruemmer F."/>
            <person name="Labrenz M."/>
            <person name="Spormann A.M."/>
            <person name="Op den Camp H."/>
            <person name="Overmann J."/>
            <person name="Amann R."/>
            <person name="Jetten M.S.M."/>
            <person name="Mascher T."/>
            <person name="Medema M.H."/>
            <person name="Devos D.P."/>
            <person name="Kaster A.-K."/>
            <person name="Ovreas L."/>
            <person name="Rohde M."/>
            <person name="Galperin M.Y."/>
            <person name="Jogler C."/>
        </authorList>
    </citation>
    <scope>NUCLEOTIDE SEQUENCE [LARGE SCALE GENOMIC DNA]</scope>
    <source>
        <strain evidence="11 12">ElP</strain>
    </source>
</reference>
<dbReference type="AlphaFoldDB" id="A0A518H8U4"/>
<feature type="binding site" evidence="9">
    <location>
        <position position="211"/>
    </location>
    <ligand>
        <name>phosphate</name>
        <dbReference type="ChEBI" id="CHEBI:43474"/>
    </ligand>
</feature>
<evidence type="ECO:0000256" key="5">
    <source>
        <dbReference type="ARBA" id="ARBA00013834"/>
    </source>
</evidence>
<feature type="binding site" evidence="9">
    <location>
        <begin position="80"/>
        <end position="82"/>
    </location>
    <ligand>
        <name>phosphate</name>
        <dbReference type="ChEBI" id="CHEBI:43474"/>
    </ligand>
</feature>
<dbReference type="NCBIfam" id="TIGR01700">
    <property type="entry name" value="PNPH"/>
    <property type="match status" value="1"/>
</dbReference>
<feature type="binding site" evidence="9">
    <location>
        <position position="192"/>
    </location>
    <ligand>
        <name>a purine D-ribonucleoside</name>
        <dbReference type="ChEBI" id="CHEBI:142355"/>
    </ligand>
</feature>
<dbReference type="InterPro" id="IPR011268">
    <property type="entry name" value="Purine_phosphorylase"/>
</dbReference>
<dbReference type="InterPro" id="IPR000845">
    <property type="entry name" value="Nucleoside_phosphorylase_d"/>
</dbReference>
<evidence type="ECO:0000256" key="6">
    <source>
        <dbReference type="ARBA" id="ARBA00022676"/>
    </source>
</evidence>
<dbReference type="EC" id="2.4.2.1" evidence="4 8"/>
<evidence type="ECO:0000259" key="10">
    <source>
        <dbReference type="Pfam" id="PF01048"/>
    </source>
</evidence>
<dbReference type="InterPro" id="IPR011269">
    <property type="entry name" value="PUNP"/>
</dbReference>
<comment type="pathway">
    <text evidence="1 8">Purine metabolism; purine nucleoside salvage.</text>
</comment>
<keyword evidence="12" id="KW-1185">Reference proteome</keyword>
<evidence type="ECO:0000256" key="1">
    <source>
        <dbReference type="ARBA" id="ARBA00005058"/>
    </source>
</evidence>
<evidence type="ECO:0000256" key="2">
    <source>
        <dbReference type="ARBA" id="ARBA00006751"/>
    </source>
</evidence>
<dbReference type="Gene3D" id="3.40.50.1580">
    <property type="entry name" value="Nucleoside phosphorylase domain"/>
    <property type="match status" value="1"/>
</dbReference>
<dbReference type="OrthoDB" id="1523230at2"/>